<proteinExistence type="predicted"/>
<dbReference type="Gene3D" id="3.30.1380.20">
    <property type="entry name" value="Trafficking protein particle complex subunit 3"/>
    <property type="match status" value="1"/>
</dbReference>
<dbReference type="PANTHER" id="PTHR35090">
    <property type="entry name" value="DNA-DIRECTED RNA POLYMERASE SUBUNIT I"/>
    <property type="match status" value="1"/>
</dbReference>
<protein>
    <submittedName>
        <fullName evidence="2">4-vinyl reductase</fullName>
    </submittedName>
</protein>
<dbReference type="PANTHER" id="PTHR35090:SF1">
    <property type="entry name" value="SLR0144 PROTEIN"/>
    <property type="match status" value="1"/>
</dbReference>
<name>A0A2T1BXQ9_9CYAN</name>
<sequence length="240" mass="27997">MIATPEKKLLQIPQTINSQFSHLLKQQYPEKHDHYRFEDFFQFHPKSGVVTDWNEARNIFVTEDFIVGLIDGLEQEVGEAAGLVMYTMGYQWGLNDAKFFQQWFEKEYQKNVRDVNTLFMLEAWWWPFISQGWGNWEVDMSEQKNGFMFINIFDSAVARSLGDVGKPVCHIYAGLFAGFFSEMVKKPLSCIEIQCYAMGETYCKFLLGRKDQVDAAVFWQNEGATAKDIEKKMHNGEFVR</sequence>
<keyword evidence="3" id="KW-1185">Reference proteome</keyword>
<dbReference type="InterPro" id="IPR004096">
    <property type="entry name" value="V4R"/>
</dbReference>
<evidence type="ECO:0000313" key="2">
    <source>
        <dbReference type="EMBL" id="PSB00738.1"/>
    </source>
</evidence>
<evidence type="ECO:0000313" key="3">
    <source>
        <dbReference type="Proteomes" id="UP000238762"/>
    </source>
</evidence>
<organism evidence="2 3">
    <name type="scientific">Merismopedia glauca CCAP 1448/3</name>
    <dbReference type="NCBI Taxonomy" id="1296344"/>
    <lineage>
        <taxon>Bacteria</taxon>
        <taxon>Bacillati</taxon>
        <taxon>Cyanobacteriota</taxon>
        <taxon>Cyanophyceae</taxon>
        <taxon>Synechococcales</taxon>
        <taxon>Merismopediaceae</taxon>
        <taxon>Merismopedia</taxon>
    </lineage>
</organism>
<dbReference type="SMART" id="SM00989">
    <property type="entry name" value="V4R"/>
    <property type="match status" value="1"/>
</dbReference>
<dbReference type="AlphaFoldDB" id="A0A2T1BXQ9"/>
<reference evidence="2 3" key="2">
    <citation type="submission" date="2018-03" db="EMBL/GenBank/DDBJ databases">
        <title>The ancient ancestry and fast evolution of plastids.</title>
        <authorList>
            <person name="Moore K.R."/>
            <person name="Magnabosco C."/>
            <person name="Momper L."/>
            <person name="Gold D.A."/>
            <person name="Bosak T."/>
            <person name="Fournier G.P."/>
        </authorList>
    </citation>
    <scope>NUCLEOTIDE SEQUENCE [LARGE SCALE GENOMIC DNA]</scope>
    <source>
        <strain evidence="2 3">CCAP 1448/3</strain>
    </source>
</reference>
<accession>A0A2T1BXQ9</accession>
<evidence type="ECO:0000259" key="1">
    <source>
        <dbReference type="SMART" id="SM00989"/>
    </source>
</evidence>
<gene>
    <name evidence="2" type="ORF">C7B64_21980</name>
</gene>
<comment type="caution">
    <text evidence="2">The sequence shown here is derived from an EMBL/GenBank/DDBJ whole genome shotgun (WGS) entry which is preliminary data.</text>
</comment>
<dbReference type="InterPro" id="IPR024096">
    <property type="entry name" value="NO_sig/Golgi_transp_ligand-bd"/>
</dbReference>
<dbReference type="Pfam" id="PF02830">
    <property type="entry name" value="V4R"/>
    <property type="match status" value="1"/>
</dbReference>
<dbReference type="Proteomes" id="UP000238762">
    <property type="component" value="Unassembled WGS sequence"/>
</dbReference>
<feature type="domain" description="4-vinyl reductase 4VR" evidence="1">
    <location>
        <begin position="147"/>
        <end position="209"/>
    </location>
</feature>
<dbReference type="OrthoDB" id="1804856at2"/>
<dbReference type="EMBL" id="PVWJ01000166">
    <property type="protein sequence ID" value="PSB00738.1"/>
    <property type="molecule type" value="Genomic_DNA"/>
</dbReference>
<dbReference type="SUPFAM" id="SSF111126">
    <property type="entry name" value="Ligand-binding domain in the NO signalling and Golgi transport"/>
    <property type="match status" value="1"/>
</dbReference>
<reference evidence="2 3" key="1">
    <citation type="submission" date="2018-02" db="EMBL/GenBank/DDBJ databases">
        <authorList>
            <person name="Cohen D.B."/>
            <person name="Kent A.D."/>
        </authorList>
    </citation>
    <scope>NUCLEOTIDE SEQUENCE [LARGE SCALE GENOMIC DNA]</scope>
    <source>
        <strain evidence="2 3">CCAP 1448/3</strain>
    </source>
</reference>
<dbReference type="RefSeq" id="WP_106291418.1">
    <property type="nucleotide sequence ID" value="NZ_CAWNTC010000207.1"/>
</dbReference>